<dbReference type="KEGG" id="alm:AO498_16355"/>
<keyword evidence="6" id="KW-0560">Oxidoreductase</keyword>
<evidence type="ECO:0000256" key="2">
    <source>
        <dbReference type="ARBA" id="ARBA00010944"/>
    </source>
</evidence>
<evidence type="ECO:0000313" key="9">
    <source>
        <dbReference type="Proteomes" id="UP000073816"/>
    </source>
</evidence>
<proteinExistence type="inferred from homology"/>
<dbReference type="Gene3D" id="3.40.50.720">
    <property type="entry name" value="NAD(P)-binding Rossmann-like Domain"/>
    <property type="match status" value="1"/>
</dbReference>
<dbReference type="InterPro" id="IPR005913">
    <property type="entry name" value="dTDP_dehydrorham_reduct"/>
</dbReference>
<evidence type="ECO:0000256" key="5">
    <source>
        <dbReference type="ARBA" id="ARBA00048200"/>
    </source>
</evidence>
<sequence length="311" mass="34170">MYTQMKTKPKVLVTGSNGLLGQKLVQQLVDLDEFEVIATGRGKCRIENTGFQYVELNIEGEKQVDEVIGLISPDILIHGAAMTHVDECELNQEACFKANVVATQNLISASEKADSLFVFVSTDFIFSGLDGKDPYLEDSTPHPVNYYGETKLEAENLVKESALKWAIVRTGLVYGMAQDLTRSNIILWVKSSLEQGKEIQVVDDQVRTPTLAEDLAAGCVLIAQKKATGVFNISGGELLTPFQMAIQTADYFGLDKSLIKRTDSSRFTQPAKRPLKTGFIIDKARKQLGYEPKTFQAGIGILAKQIILASS</sequence>
<dbReference type="SUPFAM" id="SSF51735">
    <property type="entry name" value="NAD(P)-binding Rossmann-fold domains"/>
    <property type="match status" value="1"/>
</dbReference>
<evidence type="ECO:0000256" key="1">
    <source>
        <dbReference type="ARBA" id="ARBA00004781"/>
    </source>
</evidence>
<reference evidence="8 9" key="2">
    <citation type="journal article" date="2016" name="Genome Announc.">
        <title>Complete Genome Sequence of Algoriphagus sp. Strain M8-2, Isolated from a Brackish Lake.</title>
        <authorList>
            <person name="Muraguchi Y."/>
            <person name="Kushimoto K."/>
            <person name="Ohtsubo Y."/>
            <person name="Suzuki T."/>
            <person name="Dohra H."/>
            <person name="Kimbara K."/>
            <person name="Shintani M."/>
        </authorList>
    </citation>
    <scope>NUCLEOTIDE SEQUENCE [LARGE SCALE GENOMIC DNA]</scope>
    <source>
        <strain evidence="8 9">M8-2</strain>
    </source>
</reference>
<keyword evidence="9" id="KW-1185">Reference proteome</keyword>
<dbReference type="Proteomes" id="UP000073816">
    <property type="component" value="Chromosome"/>
</dbReference>
<comment type="similarity">
    <text evidence="2 6">Belongs to the dTDP-4-dehydrorhamnose reductase family.</text>
</comment>
<dbReference type="EMBL" id="CP012836">
    <property type="protein sequence ID" value="AMQ58026.1"/>
    <property type="molecule type" value="Genomic_DNA"/>
</dbReference>
<dbReference type="PANTHER" id="PTHR10491">
    <property type="entry name" value="DTDP-4-DEHYDRORHAMNOSE REDUCTASE"/>
    <property type="match status" value="1"/>
</dbReference>
<dbReference type="Pfam" id="PF04321">
    <property type="entry name" value="RmlD_sub_bind"/>
    <property type="match status" value="1"/>
</dbReference>
<dbReference type="CDD" id="cd05254">
    <property type="entry name" value="dTDP_HR_like_SDR_e"/>
    <property type="match status" value="1"/>
</dbReference>
<accession>A0A142ESC1</accession>
<dbReference type="EC" id="1.1.1.133" evidence="3 6"/>
<evidence type="ECO:0000313" key="8">
    <source>
        <dbReference type="EMBL" id="AMQ58026.1"/>
    </source>
</evidence>
<gene>
    <name evidence="8" type="ORF">AO498_16355</name>
</gene>
<evidence type="ECO:0000256" key="6">
    <source>
        <dbReference type="RuleBase" id="RU364082"/>
    </source>
</evidence>
<feature type="domain" description="RmlD-like substrate binding" evidence="7">
    <location>
        <begin position="10"/>
        <end position="302"/>
    </location>
</feature>
<dbReference type="PATRIC" id="fig|1727163.4.peg.3434"/>
<protein>
    <recommendedName>
        <fullName evidence="4 6">dTDP-4-dehydrorhamnose reductase</fullName>
        <ecNumber evidence="3 6">1.1.1.133</ecNumber>
    </recommendedName>
</protein>
<keyword evidence="6" id="KW-0521">NADP</keyword>
<dbReference type="STRING" id="1727163.AO498_16355"/>
<comment type="pathway">
    <text evidence="1 6">Carbohydrate biosynthesis; dTDP-L-rhamnose biosynthesis.</text>
</comment>
<dbReference type="OrthoDB" id="9803892at2"/>
<name>A0A142ESC1_9BACT</name>
<dbReference type="AlphaFoldDB" id="A0A142ESC1"/>
<dbReference type="GO" id="GO:0019305">
    <property type="term" value="P:dTDP-rhamnose biosynthetic process"/>
    <property type="evidence" value="ECO:0007669"/>
    <property type="project" value="UniProtKB-UniPathway"/>
</dbReference>
<reference evidence="9" key="1">
    <citation type="submission" date="2015-09" db="EMBL/GenBank/DDBJ databases">
        <title>Complete sequence of Algoriphagus sp. M8-2.</title>
        <authorList>
            <person name="Shintani M."/>
        </authorList>
    </citation>
    <scope>NUCLEOTIDE SEQUENCE [LARGE SCALE GENOMIC DNA]</scope>
    <source>
        <strain evidence="9">M8-2</strain>
    </source>
</reference>
<dbReference type="UniPathway" id="UPA00124"/>
<evidence type="ECO:0000256" key="4">
    <source>
        <dbReference type="ARBA" id="ARBA00017099"/>
    </source>
</evidence>
<organism evidence="8 9">
    <name type="scientific">Algoriphagus sanaruensis</name>
    <dbReference type="NCBI Taxonomy" id="1727163"/>
    <lineage>
        <taxon>Bacteria</taxon>
        <taxon>Pseudomonadati</taxon>
        <taxon>Bacteroidota</taxon>
        <taxon>Cytophagia</taxon>
        <taxon>Cytophagales</taxon>
        <taxon>Cyclobacteriaceae</taxon>
        <taxon>Algoriphagus</taxon>
    </lineage>
</organism>
<evidence type="ECO:0000259" key="7">
    <source>
        <dbReference type="Pfam" id="PF04321"/>
    </source>
</evidence>
<dbReference type="InterPro" id="IPR029903">
    <property type="entry name" value="RmlD-like-bd"/>
</dbReference>
<dbReference type="GO" id="GO:0008831">
    <property type="term" value="F:dTDP-4-dehydrorhamnose reductase activity"/>
    <property type="evidence" value="ECO:0007669"/>
    <property type="project" value="UniProtKB-EC"/>
</dbReference>
<dbReference type="PANTHER" id="PTHR10491:SF4">
    <property type="entry name" value="METHIONINE ADENOSYLTRANSFERASE 2 SUBUNIT BETA"/>
    <property type="match status" value="1"/>
</dbReference>
<dbReference type="InterPro" id="IPR036291">
    <property type="entry name" value="NAD(P)-bd_dom_sf"/>
</dbReference>
<evidence type="ECO:0000256" key="3">
    <source>
        <dbReference type="ARBA" id="ARBA00012929"/>
    </source>
</evidence>
<comment type="function">
    <text evidence="6">Catalyzes the reduction of dTDP-6-deoxy-L-lyxo-4-hexulose to yield dTDP-L-rhamnose.</text>
</comment>
<comment type="catalytic activity">
    <reaction evidence="5">
        <text>dTDP-beta-L-rhamnose + NADP(+) = dTDP-4-dehydro-beta-L-rhamnose + NADPH + H(+)</text>
        <dbReference type="Rhea" id="RHEA:21796"/>
        <dbReference type="ChEBI" id="CHEBI:15378"/>
        <dbReference type="ChEBI" id="CHEBI:57510"/>
        <dbReference type="ChEBI" id="CHEBI:57783"/>
        <dbReference type="ChEBI" id="CHEBI:58349"/>
        <dbReference type="ChEBI" id="CHEBI:62830"/>
        <dbReference type="EC" id="1.1.1.133"/>
    </reaction>
</comment>